<evidence type="ECO:0000259" key="11">
    <source>
        <dbReference type="PROSITE" id="PS51898"/>
    </source>
</evidence>
<comment type="subunit">
    <text evidence="10">Forms a cyclic heterotetrameric complex composed of two molecules of XerC and two molecules of XerD.</text>
</comment>
<dbReference type="NCBIfam" id="NF001399">
    <property type="entry name" value="PRK00283.1"/>
    <property type="match status" value="1"/>
</dbReference>
<evidence type="ECO:0000256" key="10">
    <source>
        <dbReference type="HAMAP-Rule" id="MF_01808"/>
    </source>
</evidence>
<dbReference type="SUPFAM" id="SSF56349">
    <property type="entry name" value="DNA breaking-rejoining enzymes"/>
    <property type="match status" value="1"/>
</dbReference>
<sequence length="298" mass="34384">MWSSAIKEYKNYLHLERGLSENSIEAYIHDIEKLHQFLEIKEMKVGPTEVTDRHIREFLQYLGELGMTPSSQSRFLSGLKGFFKYMFAEDLIKDDPTQLVEAPRLSRKLPDTLSVQEIDQLLAAIDHSTPEGTRNRAMLEILYGSGLRVSELIELTLSNVYTELGFLRIVGKGNKERLVPMGSEATKYLNIYLEQVRCHVTPQKDHENYVFLNARGKGLSRVWVFLVIKELAQIINLQKNISPHTFRHSFATHLIEGGADLRAVQEMLGHESITTTEIYTHLDRDYLKQIMHDFHPRS</sequence>
<comment type="function">
    <text evidence="10">Site-specific tyrosine recombinase, which acts by catalyzing the cutting and rejoining of the recombining DNA molecules. The XerC-XerD complex is essential to convert dimers of the bacterial chromosome into monomers to permit their segregation at cell division. It also contributes to the segregational stability of plasmids.</text>
</comment>
<keyword evidence="9 10" id="KW-0131">Cell cycle</keyword>
<keyword evidence="8 10" id="KW-0233">DNA recombination</keyword>
<dbReference type="EMBL" id="JASJOU010000003">
    <property type="protein sequence ID" value="MDJ1501128.1"/>
    <property type="molecule type" value="Genomic_DNA"/>
</dbReference>
<dbReference type="InterPro" id="IPR023009">
    <property type="entry name" value="Tyrosine_recombinase_XerC/XerD"/>
</dbReference>
<dbReference type="Gene3D" id="1.10.150.130">
    <property type="match status" value="1"/>
</dbReference>
<evidence type="ECO:0000256" key="6">
    <source>
        <dbReference type="ARBA" id="ARBA00022908"/>
    </source>
</evidence>
<feature type="active site" evidence="10">
    <location>
        <position position="270"/>
    </location>
</feature>
<comment type="subcellular location">
    <subcellularLocation>
        <location evidence="1 10">Cytoplasm</location>
    </subcellularLocation>
</comment>
<feature type="domain" description="Core-binding (CB)" evidence="12">
    <location>
        <begin position="1"/>
        <end position="87"/>
    </location>
</feature>
<keyword evidence="6 10" id="KW-0229">DNA integration</keyword>
<dbReference type="Proteomes" id="UP001232063">
    <property type="component" value="Unassembled WGS sequence"/>
</dbReference>
<accession>A0AAE3R5D3</accession>
<comment type="caution">
    <text evidence="13">The sequence shown here is derived from an EMBL/GenBank/DDBJ whole genome shotgun (WGS) entry which is preliminary data.</text>
</comment>
<reference evidence="13" key="1">
    <citation type="submission" date="2023-05" db="EMBL/GenBank/DDBJ databases">
        <authorList>
            <person name="Zhang X."/>
        </authorList>
    </citation>
    <scope>NUCLEOTIDE SEQUENCE</scope>
    <source>
        <strain evidence="13">BD1B2-1</strain>
    </source>
</reference>
<keyword evidence="3 10" id="KW-0963">Cytoplasm</keyword>
<feature type="domain" description="Tyr recombinase" evidence="11">
    <location>
        <begin position="108"/>
        <end position="292"/>
    </location>
</feature>
<dbReference type="CDD" id="cd00798">
    <property type="entry name" value="INT_XerDC_C"/>
    <property type="match status" value="1"/>
</dbReference>
<evidence type="ECO:0000256" key="7">
    <source>
        <dbReference type="ARBA" id="ARBA00023125"/>
    </source>
</evidence>
<dbReference type="GO" id="GO:0009037">
    <property type="term" value="F:tyrosine-based site-specific recombinase activity"/>
    <property type="evidence" value="ECO:0007669"/>
    <property type="project" value="UniProtKB-UniRule"/>
</dbReference>
<dbReference type="InterPro" id="IPR011932">
    <property type="entry name" value="Recomb_XerD"/>
</dbReference>
<evidence type="ECO:0000313" key="13">
    <source>
        <dbReference type="EMBL" id="MDJ1501128.1"/>
    </source>
</evidence>
<dbReference type="PANTHER" id="PTHR30349:SF81">
    <property type="entry name" value="TYROSINE RECOMBINASE XERC"/>
    <property type="match status" value="1"/>
</dbReference>
<protein>
    <recommendedName>
        <fullName evidence="10">Tyrosine recombinase XerC</fullName>
    </recommendedName>
</protein>
<feature type="active site" evidence="10">
    <location>
        <position position="247"/>
    </location>
</feature>
<dbReference type="InterPro" id="IPR013762">
    <property type="entry name" value="Integrase-like_cat_sf"/>
</dbReference>
<dbReference type="PROSITE" id="PS51898">
    <property type="entry name" value="TYR_RECOMBINASE"/>
    <property type="match status" value="1"/>
</dbReference>
<dbReference type="InterPro" id="IPR044068">
    <property type="entry name" value="CB"/>
</dbReference>
<dbReference type="GO" id="GO:0005737">
    <property type="term" value="C:cytoplasm"/>
    <property type="evidence" value="ECO:0007669"/>
    <property type="project" value="UniProtKB-SubCell"/>
</dbReference>
<feature type="active site" evidence="10">
    <location>
        <position position="244"/>
    </location>
</feature>
<evidence type="ECO:0000256" key="3">
    <source>
        <dbReference type="ARBA" id="ARBA00022490"/>
    </source>
</evidence>
<keyword evidence="4 10" id="KW-0132">Cell division</keyword>
<dbReference type="AlphaFoldDB" id="A0AAE3R5D3"/>
<comment type="similarity">
    <text evidence="2">Belongs to the 'phage' integrase family. XerD subfamily.</text>
</comment>
<evidence type="ECO:0000256" key="5">
    <source>
        <dbReference type="ARBA" id="ARBA00022829"/>
    </source>
</evidence>
<feature type="active site" evidence="10">
    <location>
        <position position="172"/>
    </location>
</feature>
<dbReference type="GO" id="GO:0051301">
    <property type="term" value="P:cell division"/>
    <property type="evidence" value="ECO:0007669"/>
    <property type="project" value="UniProtKB-KW"/>
</dbReference>
<keyword evidence="7 10" id="KW-0238">DNA-binding</keyword>
<organism evidence="13 14">
    <name type="scientific">Xanthocytophaga agilis</name>
    <dbReference type="NCBI Taxonomy" id="3048010"/>
    <lineage>
        <taxon>Bacteria</taxon>
        <taxon>Pseudomonadati</taxon>
        <taxon>Bacteroidota</taxon>
        <taxon>Cytophagia</taxon>
        <taxon>Cytophagales</taxon>
        <taxon>Rhodocytophagaceae</taxon>
        <taxon>Xanthocytophaga</taxon>
    </lineage>
</organism>
<evidence type="ECO:0000256" key="9">
    <source>
        <dbReference type="ARBA" id="ARBA00023306"/>
    </source>
</evidence>
<dbReference type="InterPro" id="IPR011010">
    <property type="entry name" value="DNA_brk_join_enz"/>
</dbReference>
<dbReference type="InterPro" id="IPR002104">
    <property type="entry name" value="Integrase_catalytic"/>
</dbReference>
<dbReference type="GO" id="GO:0003677">
    <property type="term" value="F:DNA binding"/>
    <property type="evidence" value="ECO:0007669"/>
    <property type="project" value="UniProtKB-UniRule"/>
</dbReference>
<evidence type="ECO:0000256" key="1">
    <source>
        <dbReference type="ARBA" id="ARBA00004496"/>
    </source>
</evidence>
<gene>
    <name evidence="13" type="primary">xerD</name>
    <name evidence="10" type="synonym">xerC</name>
    <name evidence="13" type="ORF">QNI22_10740</name>
</gene>
<feature type="active site" evidence="10">
    <location>
        <position position="148"/>
    </location>
</feature>
<dbReference type="Gene3D" id="1.10.443.10">
    <property type="entry name" value="Intergrase catalytic core"/>
    <property type="match status" value="1"/>
</dbReference>
<evidence type="ECO:0000256" key="2">
    <source>
        <dbReference type="ARBA" id="ARBA00010450"/>
    </source>
</evidence>
<dbReference type="InterPro" id="IPR050090">
    <property type="entry name" value="Tyrosine_recombinase_XerCD"/>
</dbReference>
<dbReference type="PANTHER" id="PTHR30349">
    <property type="entry name" value="PHAGE INTEGRASE-RELATED"/>
    <property type="match status" value="1"/>
</dbReference>
<dbReference type="NCBIfam" id="TIGR02225">
    <property type="entry name" value="recomb_XerD"/>
    <property type="match status" value="1"/>
</dbReference>
<evidence type="ECO:0000256" key="4">
    <source>
        <dbReference type="ARBA" id="ARBA00022618"/>
    </source>
</evidence>
<evidence type="ECO:0000256" key="8">
    <source>
        <dbReference type="ARBA" id="ARBA00023172"/>
    </source>
</evidence>
<dbReference type="HAMAP" id="MF_01808">
    <property type="entry name" value="Recomb_XerC_XerD"/>
    <property type="match status" value="1"/>
</dbReference>
<comment type="similarity">
    <text evidence="10">Belongs to the 'phage' integrase family. XerC subfamily.</text>
</comment>
<evidence type="ECO:0000259" key="12">
    <source>
        <dbReference type="PROSITE" id="PS51900"/>
    </source>
</evidence>
<dbReference type="GO" id="GO:0006313">
    <property type="term" value="P:DNA transposition"/>
    <property type="evidence" value="ECO:0007669"/>
    <property type="project" value="UniProtKB-UniRule"/>
</dbReference>
<dbReference type="Pfam" id="PF02899">
    <property type="entry name" value="Phage_int_SAM_1"/>
    <property type="match status" value="1"/>
</dbReference>
<dbReference type="Pfam" id="PF00589">
    <property type="entry name" value="Phage_integrase"/>
    <property type="match status" value="1"/>
</dbReference>
<dbReference type="NCBIfam" id="NF040815">
    <property type="entry name" value="recomb_XerA_Arch"/>
    <property type="match status" value="1"/>
</dbReference>
<dbReference type="PROSITE" id="PS51900">
    <property type="entry name" value="CB"/>
    <property type="match status" value="1"/>
</dbReference>
<dbReference type="InterPro" id="IPR004107">
    <property type="entry name" value="Integrase_SAM-like_N"/>
</dbReference>
<dbReference type="RefSeq" id="WP_314510627.1">
    <property type="nucleotide sequence ID" value="NZ_JASJOU010000003.1"/>
</dbReference>
<evidence type="ECO:0000313" key="14">
    <source>
        <dbReference type="Proteomes" id="UP001232063"/>
    </source>
</evidence>
<proteinExistence type="inferred from homology"/>
<keyword evidence="5 10" id="KW-0159">Chromosome partition</keyword>
<dbReference type="InterPro" id="IPR010998">
    <property type="entry name" value="Integrase_recombinase_N"/>
</dbReference>
<keyword evidence="14" id="KW-1185">Reference proteome</keyword>
<dbReference type="GO" id="GO:0007059">
    <property type="term" value="P:chromosome segregation"/>
    <property type="evidence" value="ECO:0007669"/>
    <property type="project" value="UniProtKB-UniRule"/>
</dbReference>
<name>A0AAE3R5D3_9BACT</name>
<feature type="active site" description="O-(3'-phospho-DNA)-tyrosine intermediate" evidence="10">
    <location>
        <position position="279"/>
    </location>
</feature>